<feature type="domain" description="Terminase large subunit GpA endonuclease" evidence="2">
    <location>
        <begin position="505"/>
        <end position="782"/>
    </location>
</feature>
<feature type="region of interest" description="Disordered" evidence="1">
    <location>
        <begin position="1"/>
        <end position="137"/>
    </location>
</feature>
<dbReference type="Pfam" id="PF20454">
    <property type="entry name" value="GpA_nuclease"/>
    <property type="match status" value="1"/>
</dbReference>
<dbReference type="AlphaFoldDB" id="A0A2S8G4H9"/>
<evidence type="ECO:0000256" key="1">
    <source>
        <dbReference type="SAM" id="MobiDB-lite"/>
    </source>
</evidence>
<feature type="compositionally biased region" description="Basic residues" evidence="1">
    <location>
        <begin position="36"/>
        <end position="48"/>
    </location>
</feature>
<dbReference type="Gene3D" id="3.40.50.300">
    <property type="entry name" value="P-loop containing nucleotide triphosphate hydrolases"/>
    <property type="match status" value="1"/>
</dbReference>
<accession>A0A2S8G4H9</accession>
<protein>
    <recommendedName>
        <fullName evidence="2">Terminase large subunit GpA endonuclease domain-containing protein</fullName>
    </recommendedName>
</protein>
<name>A0A2S8G4H9_9BACT</name>
<feature type="compositionally biased region" description="Basic residues" evidence="1">
    <location>
        <begin position="74"/>
        <end position="89"/>
    </location>
</feature>
<organism evidence="3 4">
    <name type="scientific">Blastopirellula marina</name>
    <dbReference type="NCBI Taxonomy" id="124"/>
    <lineage>
        <taxon>Bacteria</taxon>
        <taxon>Pseudomonadati</taxon>
        <taxon>Planctomycetota</taxon>
        <taxon>Planctomycetia</taxon>
        <taxon>Pirellulales</taxon>
        <taxon>Pirellulaceae</taxon>
        <taxon>Blastopirellula</taxon>
    </lineage>
</organism>
<dbReference type="InterPro" id="IPR046454">
    <property type="entry name" value="GpA_endonuclease"/>
</dbReference>
<dbReference type="EMBL" id="PUIA01000016">
    <property type="protein sequence ID" value="PQO39355.1"/>
    <property type="molecule type" value="Genomic_DNA"/>
</dbReference>
<comment type="caution">
    <text evidence="3">The sequence shown here is derived from an EMBL/GenBank/DDBJ whole genome shotgun (WGS) entry which is preliminary data.</text>
</comment>
<feature type="compositionally biased region" description="Basic residues" evidence="1">
    <location>
        <begin position="56"/>
        <end position="66"/>
    </location>
</feature>
<sequence length="803" mass="88962">MPKKKPTTTPKDGGTPKKRATTKRTSSSAKAPATKKTTKKKTAKKPATKKAPPQSAKRKTPAKPRKPAAVDRKPAKKTPTKTTAKKKAPTARSSTPPQKRATPAAGVTADNTDAKKKRAEYRRQHSAKSSREDSSAVRDIGEIPKVADPERRAAALADFLTFCLTYFAHRFPLEFSEDHKRVAGKIQAAILEGALSAVAMPRGSGKTTLTEVGCLFALVCGKHDFLVLIGSDKESATDMLESIKGEIETNDLLAEDFPEVCFPVRALEGISNRCKGQTYHGVRTRITWSSTRVTLPTIKGSQSSGVTIRCTGITGRIRGMKHAMSDGRNVRPTLVIIDDPQTDEAADSDTQVAKLERTLNGAILGLAGPGVKISGIMPCTVIRAGDLADRILDMKLSPEWNGEKCRMLYAWPDNLTHWETYNEIRVEDLQAGRLNFPNATKYYLKNQRAMKKNARVAWPARHNKDEVDALQHAMNLWFKNPYSFMAEYQNDPPDELAVDDEDICTADHIAAKTSGYQCGLVPNWATRITIGVDVHKELLYWLALATDDQFTGQVISYGTWPEQPMRHFQMRKARPKISDITRQNGLKGAGLEGRLTFAMQKLVEEQLAVRRWEVDGGGEMVAVRIVIDMGYQANTVRNFIRNSPMAGILWPSKGLPIKATGKPMDEWSVPKGTHTGPSWRISPPPRGQAVRHIDYDANFWKTFIHARLAMAKGDPASHALYKQSPTHHRLLAEHVANAEKPKKLKENGREVIEWKLKSNKPDNHLLDCYQLACLGASHCGARLPEQQPAIPQASAQDEYEVNF</sequence>
<dbReference type="GO" id="GO:0004519">
    <property type="term" value="F:endonuclease activity"/>
    <property type="evidence" value="ECO:0007669"/>
    <property type="project" value="InterPro"/>
</dbReference>
<dbReference type="RefSeq" id="WP_105350773.1">
    <property type="nucleotide sequence ID" value="NZ_PUIA01000016.1"/>
</dbReference>
<dbReference type="OrthoDB" id="234808at2"/>
<dbReference type="Proteomes" id="UP000240009">
    <property type="component" value="Unassembled WGS sequence"/>
</dbReference>
<evidence type="ECO:0000313" key="3">
    <source>
        <dbReference type="EMBL" id="PQO39355.1"/>
    </source>
</evidence>
<feature type="compositionally biased region" description="Basic residues" evidence="1">
    <location>
        <begin position="115"/>
        <end position="128"/>
    </location>
</feature>
<evidence type="ECO:0000313" key="4">
    <source>
        <dbReference type="Proteomes" id="UP000240009"/>
    </source>
</evidence>
<gene>
    <name evidence="3" type="ORF">C5Y96_05735</name>
</gene>
<evidence type="ECO:0000259" key="2">
    <source>
        <dbReference type="Pfam" id="PF20454"/>
    </source>
</evidence>
<feature type="compositionally biased region" description="Low complexity" evidence="1">
    <location>
        <begin position="23"/>
        <end position="35"/>
    </location>
</feature>
<dbReference type="InterPro" id="IPR027417">
    <property type="entry name" value="P-loop_NTPase"/>
</dbReference>
<proteinExistence type="predicted"/>
<reference evidence="3 4" key="1">
    <citation type="submission" date="2018-02" db="EMBL/GenBank/DDBJ databases">
        <title>Comparative genomes isolates from brazilian mangrove.</title>
        <authorList>
            <person name="Araujo J.E."/>
            <person name="Taketani R.G."/>
            <person name="Silva M.C.P."/>
            <person name="Loureco M.V."/>
            <person name="Andreote F.D."/>
        </authorList>
    </citation>
    <scope>NUCLEOTIDE SEQUENCE [LARGE SCALE GENOMIC DNA]</scope>
    <source>
        <strain evidence="3 4">HEX-2 MGV</strain>
    </source>
</reference>